<dbReference type="OrthoDB" id="3712014at2"/>
<feature type="domain" description="Zinc-ribbon" evidence="2">
    <location>
        <begin position="3"/>
        <end position="25"/>
    </location>
</feature>
<dbReference type="Proteomes" id="UP000294843">
    <property type="component" value="Unassembled WGS sequence"/>
</dbReference>
<dbReference type="EMBL" id="SCWF01000003">
    <property type="protein sequence ID" value="TDM14559.1"/>
    <property type="molecule type" value="Genomic_DNA"/>
</dbReference>
<keyword evidence="1" id="KW-0472">Membrane</keyword>
<dbReference type="PANTHER" id="PTHR40038">
    <property type="entry name" value="MEMBRANE-ASSOCIATED PROTEIN TCAA"/>
    <property type="match status" value="1"/>
</dbReference>
<keyword evidence="1" id="KW-0812">Transmembrane</keyword>
<evidence type="ECO:0000313" key="3">
    <source>
        <dbReference type="EMBL" id="TDM14559.1"/>
    </source>
</evidence>
<organism evidence="3 4">
    <name type="scientific">Macrococcus bovicus</name>
    <dbReference type="NCBI Taxonomy" id="69968"/>
    <lineage>
        <taxon>Bacteria</taxon>
        <taxon>Bacillati</taxon>
        <taxon>Bacillota</taxon>
        <taxon>Bacilli</taxon>
        <taxon>Bacillales</taxon>
        <taxon>Staphylococcaceae</taxon>
        <taxon>Macrococcus</taxon>
    </lineage>
</organism>
<proteinExistence type="predicted"/>
<evidence type="ECO:0000259" key="2">
    <source>
        <dbReference type="Pfam" id="PF13240"/>
    </source>
</evidence>
<protein>
    <submittedName>
        <fullName evidence="3">Zinc ribbon domain-containing protein</fullName>
    </submittedName>
</protein>
<keyword evidence="4" id="KW-1185">Reference proteome</keyword>
<gene>
    <name evidence="3" type="ORF">ERX55_03850</name>
</gene>
<sequence>MKFCQNCGAELVKGQRFCTNCGAEVTQQQTVPTETAHRKKKKFLIPIIIVAAFLLLAFFLFTQVDTSSKTADAIGTAIKNKDSAALSKLLLQTANL</sequence>
<dbReference type="PANTHER" id="PTHR40038:SF1">
    <property type="entry name" value="MEMBRANE-ASSOCIATED PROTEIN TCAA"/>
    <property type="match status" value="1"/>
</dbReference>
<dbReference type="InterPro" id="IPR026870">
    <property type="entry name" value="Zinc_ribbon_dom"/>
</dbReference>
<accession>A0A4R6C0F7</accession>
<dbReference type="AlphaFoldDB" id="A0A4R6C0F7"/>
<evidence type="ECO:0000313" key="4">
    <source>
        <dbReference type="Proteomes" id="UP000294843"/>
    </source>
</evidence>
<keyword evidence="1" id="KW-1133">Transmembrane helix</keyword>
<name>A0A4R6C0F7_9STAP</name>
<dbReference type="Pfam" id="PF13240">
    <property type="entry name" value="Zn_Ribbon_1"/>
    <property type="match status" value="1"/>
</dbReference>
<dbReference type="RefSeq" id="WP_133451288.1">
    <property type="nucleotide sequence ID" value="NZ_SCWF01000003.1"/>
</dbReference>
<feature type="transmembrane region" description="Helical" evidence="1">
    <location>
        <begin position="43"/>
        <end position="61"/>
    </location>
</feature>
<comment type="caution">
    <text evidence="3">The sequence shown here is derived from an EMBL/GenBank/DDBJ whole genome shotgun (WGS) entry which is preliminary data.</text>
</comment>
<evidence type="ECO:0000256" key="1">
    <source>
        <dbReference type="SAM" id="Phobius"/>
    </source>
</evidence>
<reference evidence="3 4" key="1">
    <citation type="submission" date="2019-01" db="EMBL/GenBank/DDBJ databases">
        <title>Draft genome sequences of the type strains of six Macrococcus species.</title>
        <authorList>
            <person name="Mazhar S."/>
            <person name="Altermann E."/>
            <person name="Hill C."/>
            <person name="Mcauliffe O."/>
        </authorList>
    </citation>
    <scope>NUCLEOTIDE SEQUENCE [LARGE SCALE GENOMIC DNA]</scope>
    <source>
        <strain evidence="3 4">ATCC 51825</strain>
    </source>
</reference>